<reference evidence="2" key="2">
    <citation type="submission" date="2020-10" db="UniProtKB">
        <authorList>
            <consortium name="WormBaseParasite"/>
        </authorList>
    </citation>
    <scope>IDENTIFICATION</scope>
</reference>
<sequence>MVCNQPAFRGLKRFAIMNPTVPSINTWIEALVETGCTSLKQFDLYNTSLSILDIDKEVFLKFINAQCEGFKMEIEMRSAADFHSMEERFEAQFSEQFEVNFILNYFVPRKRVFIEYHGSPYLRAIYTLRADCRY</sequence>
<accession>A0A7E4W1Y8</accession>
<organism evidence="1 2">
    <name type="scientific">Panagrellus redivivus</name>
    <name type="common">Microworm</name>
    <dbReference type="NCBI Taxonomy" id="6233"/>
    <lineage>
        <taxon>Eukaryota</taxon>
        <taxon>Metazoa</taxon>
        <taxon>Ecdysozoa</taxon>
        <taxon>Nematoda</taxon>
        <taxon>Chromadorea</taxon>
        <taxon>Rhabditida</taxon>
        <taxon>Tylenchina</taxon>
        <taxon>Panagrolaimomorpha</taxon>
        <taxon>Panagrolaimoidea</taxon>
        <taxon>Panagrolaimidae</taxon>
        <taxon>Panagrellus</taxon>
    </lineage>
</organism>
<reference evidence="1" key="1">
    <citation type="journal article" date="2013" name="Genetics">
        <title>The draft genome and transcriptome of Panagrellus redivivus are shaped by the harsh demands of a free-living lifestyle.</title>
        <authorList>
            <person name="Srinivasan J."/>
            <person name="Dillman A.R."/>
            <person name="Macchietto M.G."/>
            <person name="Heikkinen L."/>
            <person name="Lakso M."/>
            <person name="Fracchia K.M."/>
            <person name="Antoshechkin I."/>
            <person name="Mortazavi A."/>
            <person name="Wong G."/>
            <person name="Sternberg P.W."/>
        </authorList>
    </citation>
    <scope>NUCLEOTIDE SEQUENCE [LARGE SCALE GENOMIC DNA]</scope>
    <source>
        <strain evidence="1">MT8872</strain>
    </source>
</reference>
<proteinExistence type="predicted"/>
<dbReference type="AlphaFoldDB" id="A0A7E4W1Y8"/>
<dbReference type="Proteomes" id="UP000492821">
    <property type="component" value="Unassembled WGS sequence"/>
</dbReference>
<evidence type="ECO:0000313" key="2">
    <source>
        <dbReference type="WBParaSite" id="Pan_g6463.t1"/>
    </source>
</evidence>
<name>A0A7E4W1Y8_PANRE</name>
<dbReference type="WBParaSite" id="Pan_g6463.t1">
    <property type="protein sequence ID" value="Pan_g6463.t1"/>
    <property type="gene ID" value="Pan_g6463"/>
</dbReference>
<keyword evidence="1" id="KW-1185">Reference proteome</keyword>
<evidence type="ECO:0000313" key="1">
    <source>
        <dbReference type="Proteomes" id="UP000492821"/>
    </source>
</evidence>
<protein>
    <submittedName>
        <fullName evidence="2">FTH domain-containing protein</fullName>
    </submittedName>
</protein>